<feature type="domain" description="RGS" evidence="3">
    <location>
        <begin position="603"/>
        <end position="719"/>
    </location>
</feature>
<dbReference type="InterPro" id="IPR044926">
    <property type="entry name" value="RGS_subdomain_2"/>
</dbReference>
<evidence type="ECO:0000313" key="4">
    <source>
        <dbReference type="EMBL" id="KAJ1134488.1"/>
    </source>
</evidence>
<dbReference type="PANTHER" id="PTHR10845">
    <property type="entry name" value="REGULATOR OF G PROTEIN SIGNALING"/>
    <property type="match status" value="1"/>
</dbReference>
<feature type="region of interest" description="Disordered" evidence="2">
    <location>
        <begin position="488"/>
        <end position="513"/>
    </location>
</feature>
<dbReference type="Pfam" id="PF00615">
    <property type="entry name" value="RGS"/>
    <property type="match status" value="1"/>
</dbReference>
<feature type="region of interest" description="Disordered" evidence="2">
    <location>
        <begin position="242"/>
        <end position="327"/>
    </location>
</feature>
<comment type="function">
    <text evidence="1">Regulates G protein-coupled receptor signaling cascades, including signaling downstream of the N-formylpeptide chemoattractant receptors and leukotriene receptors. Inhibits B cell chemotaxis. Inhibits signal transduction by increasing the GTPase activity of G protein alpha subunits, thereby driving them into their inactive GDP-bound form.</text>
</comment>
<comment type="caution">
    <text evidence="4">The sequence shown here is derived from an EMBL/GenBank/DDBJ whole genome shotgun (WGS) entry which is preliminary data.</text>
</comment>
<feature type="region of interest" description="Disordered" evidence="2">
    <location>
        <begin position="441"/>
        <end position="470"/>
    </location>
</feature>
<dbReference type="PROSITE" id="PS50132">
    <property type="entry name" value="RGS"/>
    <property type="match status" value="1"/>
</dbReference>
<dbReference type="InterPro" id="IPR036305">
    <property type="entry name" value="RGS_sf"/>
</dbReference>
<feature type="compositionally biased region" description="Basic and acidic residues" evidence="2">
    <location>
        <begin position="310"/>
        <end position="321"/>
    </location>
</feature>
<dbReference type="FunFam" id="1.10.167.10:FF:000001">
    <property type="entry name" value="Putative regulator of g-protein signaling 12"/>
    <property type="match status" value="1"/>
</dbReference>
<feature type="region of interest" description="Disordered" evidence="2">
    <location>
        <begin position="37"/>
        <end position="120"/>
    </location>
</feature>
<name>A0AAV7Q8C5_PLEWA</name>
<dbReference type="InterPro" id="IPR016137">
    <property type="entry name" value="RGS"/>
</dbReference>
<accession>A0AAV7Q8C5</accession>
<dbReference type="CDD" id="cd08713">
    <property type="entry name" value="RGS_RGS3"/>
    <property type="match status" value="1"/>
</dbReference>
<dbReference type="SUPFAM" id="SSF48097">
    <property type="entry name" value="Regulator of G-protein signaling, RGS"/>
    <property type="match status" value="1"/>
</dbReference>
<dbReference type="InterPro" id="IPR034951">
    <property type="entry name" value="RGS_RGS3"/>
</dbReference>
<feature type="compositionally biased region" description="Basic and acidic residues" evidence="2">
    <location>
        <begin position="286"/>
        <end position="295"/>
    </location>
</feature>
<dbReference type="Proteomes" id="UP001066276">
    <property type="component" value="Chromosome 6"/>
</dbReference>
<dbReference type="Gene3D" id="1.10.196.10">
    <property type="match status" value="1"/>
</dbReference>
<dbReference type="AlphaFoldDB" id="A0AAV7Q8C5"/>
<dbReference type="SMART" id="SM00315">
    <property type="entry name" value="RGS"/>
    <property type="match status" value="1"/>
</dbReference>
<dbReference type="PANTHER" id="PTHR10845:SF242">
    <property type="entry name" value="NOVEL PROTEIN SIMILAR TO VERTEBRATE REGULATOR OF G-PROTEIN SIGNALLING FAMILY"/>
    <property type="match status" value="1"/>
</dbReference>
<evidence type="ECO:0000313" key="5">
    <source>
        <dbReference type="Proteomes" id="UP001066276"/>
    </source>
</evidence>
<reference evidence="4" key="1">
    <citation type="journal article" date="2022" name="bioRxiv">
        <title>Sequencing and chromosome-scale assembly of the giantPleurodeles waltlgenome.</title>
        <authorList>
            <person name="Brown T."/>
            <person name="Elewa A."/>
            <person name="Iarovenko S."/>
            <person name="Subramanian E."/>
            <person name="Araus A.J."/>
            <person name="Petzold A."/>
            <person name="Susuki M."/>
            <person name="Suzuki K.-i.T."/>
            <person name="Hayashi T."/>
            <person name="Toyoda A."/>
            <person name="Oliveira C."/>
            <person name="Osipova E."/>
            <person name="Leigh N.D."/>
            <person name="Simon A."/>
            <person name="Yun M.H."/>
        </authorList>
    </citation>
    <scope>NUCLEOTIDE SEQUENCE</scope>
    <source>
        <strain evidence="4">20211129_DDA</strain>
        <tissue evidence="4">Liver</tissue>
    </source>
</reference>
<dbReference type="InterPro" id="IPR024066">
    <property type="entry name" value="RGS_subdom1/3"/>
</dbReference>
<organism evidence="4 5">
    <name type="scientific">Pleurodeles waltl</name>
    <name type="common">Iberian ribbed newt</name>
    <dbReference type="NCBI Taxonomy" id="8319"/>
    <lineage>
        <taxon>Eukaryota</taxon>
        <taxon>Metazoa</taxon>
        <taxon>Chordata</taxon>
        <taxon>Craniata</taxon>
        <taxon>Vertebrata</taxon>
        <taxon>Euteleostomi</taxon>
        <taxon>Amphibia</taxon>
        <taxon>Batrachia</taxon>
        <taxon>Caudata</taxon>
        <taxon>Salamandroidea</taxon>
        <taxon>Salamandridae</taxon>
        <taxon>Pleurodelinae</taxon>
        <taxon>Pleurodeles</taxon>
    </lineage>
</organism>
<evidence type="ECO:0000256" key="2">
    <source>
        <dbReference type="SAM" id="MobiDB-lite"/>
    </source>
</evidence>
<dbReference type="Gene3D" id="1.10.167.10">
    <property type="entry name" value="Regulator of G-protein Signalling 4, domain 2"/>
    <property type="match status" value="1"/>
</dbReference>
<evidence type="ECO:0000259" key="3">
    <source>
        <dbReference type="PROSITE" id="PS50132"/>
    </source>
</evidence>
<sequence length="728" mass="80893">MTGTPTGGMVRPGTLTEAMMHPETLTEAMMHRETLTDTKIEPHTPTGSLTEATIEPDTLKETVIEPDTLTEAKIEPHTPTGSLTEATIEPDTLKETVIEPDTLTEAKIEPHTPTGSLTEATIEPGTLTEAMMHPETDSVRDNDISRHTDEYTHTHIPPNLCTAPRGDSASIFAGREEGQRRCLLSWEAHDRMPRFNQDIHTPRLPAPPCLLKGLAVQFSASLVGGQAAGAFTLCTREAEEAAAEEQGGQRLTEEERLEERQQRTGAELPRGGAATKQHQSSGGTVVERRGQRLTEEETSEVGQKSLEGLPEERVRRREGQRCQRCSPLPGREKMLKAFSPLRKSGSESCLSDCDQIPWKRTAIRKRNPSGASMEAQDETVMLSPPPPQEMVAPDRCTAASEGLFGEADGGPAKIDMVIPELRIDKAYSLSVDTLQCLGYESCDESDGERSRENLARGKRKTSLHADSGSGSMVWRTYSESHLNRVDGLEVPDGLNKKKEMKTTGSGWSLPSPKSMRKQRRAAKMAAAKQHLLSFFGGSSKSLASSVESDLGLECDNERARHRNKREKHKRSHLTLFRLWTSPISSHIHGLRPPAHEALKWGESLDKLLADQYGKAAFRGFLQTEFSEENLDFWMACEEYKKSKANAKLQGKARKIFDQYIAIQAPKEVNLDSNTREITNHNILLPTRNCFDLAQKRIYGLMEKDSYPRFLRSELYQELAHPKQANGAM</sequence>
<proteinExistence type="predicted"/>
<feature type="compositionally biased region" description="Basic and acidic residues" evidence="2">
    <location>
        <begin position="251"/>
        <end position="262"/>
    </location>
</feature>
<keyword evidence="5" id="KW-1185">Reference proteome</keyword>
<dbReference type="EMBL" id="JANPWB010000010">
    <property type="protein sequence ID" value="KAJ1134488.1"/>
    <property type="molecule type" value="Genomic_DNA"/>
</dbReference>
<dbReference type="PRINTS" id="PR01301">
    <property type="entry name" value="RGSPROTEIN"/>
</dbReference>
<evidence type="ECO:0000256" key="1">
    <source>
        <dbReference type="ARBA" id="ARBA00053238"/>
    </source>
</evidence>
<protein>
    <recommendedName>
        <fullName evidence="3">RGS domain-containing protein</fullName>
    </recommendedName>
</protein>
<gene>
    <name evidence="4" type="ORF">NDU88_000939</name>
</gene>